<evidence type="ECO:0000313" key="2">
    <source>
        <dbReference type="Proteomes" id="UP000178417"/>
    </source>
</evidence>
<name>A0A1F4SUV6_UNCSA</name>
<proteinExistence type="predicted"/>
<organism evidence="1 2">
    <name type="scientific">candidate division WOR-1 bacterium RIFOXYB2_FULL_37_13</name>
    <dbReference type="NCBI Taxonomy" id="1802579"/>
    <lineage>
        <taxon>Bacteria</taxon>
        <taxon>Bacillati</taxon>
        <taxon>Saganbacteria</taxon>
    </lineage>
</organism>
<evidence type="ECO:0000313" key="1">
    <source>
        <dbReference type="EMBL" id="OGC24214.1"/>
    </source>
</evidence>
<sequence>MAIGKILAREARFIYGLGGRFATSAKNEVSTLYRWARAARKIPIVGLWELSGATNNLSAFLKGLLDRNPNVSFHLVSTLRNEFKDEKSLLSFCFARIRKTEGKRYNLTASEMRAFARVVFRGKESVVTMDYYKIVEESLVLICKFIDYRLEEPSAYDVLSKEDFISIARKIANSCKVFIDFMTSLHEIEEVDSNKVKEMLVTSRNNVIASANRRWIHFDREDIKTICDIFSNPV</sequence>
<dbReference type="AlphaFoldDB" id="A0A1F4SUV6"/>
<dbReference type="EMBL" id="MEUB01000011">
    <property type="protein sequence ID" value="OGC24214.1"/>
    <property type="molecule type" value="Genomic_DNA"/>
</dbReference>
<comment type="caution">
    <text evidence="1">The sequence shown here is derived from an EMBL/GenBank/DDBJ whole genome shotgun (WGS) entry which is preliminary data.</text>
</comment>
<gene>
    <name evidence="1" type="ORF">A2310_06685</name>
</gene>
<accession>A0A1F4SUV6</accession>
<dbReference type="Proteomes" id="UP000178417">
    <property type="component" value="Unassembled WGS sequence"/>
</dbReference>
<protein>
    <submittedName>
        <fullName evidence="1">Uncharacterized protein</fullName>
    </submittedName>
</protein>
<dbReference type="STRING" id="1802579.A2310_06685"/>
<reference evidence="1 2" key="1">
    <citation type="journal article" date="2016" name="Nat. Commun.">
        <title>Thousands of microbial genomes shed light on interconnected biogeochemical processes in an aquifer system.</title>
        <authorList>
            <person name="Anantharaman K."/>
            <person name="Brown C.T."/>
            <person name="Hug L.A."/>
            <person name="Sharon I."/>
            <person name="Castelle C.J."/>
            <person name="Probst A.J."/>
            <person name="Thomas B.C."/>
            <person name="Singh A."/>
            <person name="Wilkins M.J."/>
            <person name="Karaoz U."/>
            <person name="Brodie E.L."/>
            <person name="Williams K.H."/>
            <person name="Hubbard S.S."/>
            <person name="Banfield J.F."/>
        </authorList>
    </citation>
    <scope>NUCLEOTIDE SEQUENCE [LARGE SCALE GENOMIC DNA]</scope>
</reference>